<comment type="caution">
    <text evidence="1">The sequence shown here is derived from an EMBL/GenBank/DDBJ whole genome shotgun (WGS) entry which is preliminary data.</text>
</comment>
<evidence type="ECO:0000313" key="1">
    <source>
        <dbReference type="EMBL" id="KAI3370556.1"/>
    </source>
</evidence>
<gene>
    <name evidence="1" type="ORF">L3Q82_007068</name>
</gene>
<organism evidence="1 2">
    <name type="scientific">Scortum barcoo</name>
    <name type="common">barcoo grunter</name>
    <dbReference type="NCBI Taxonomy" id="214431"/>
    <lineage>
        <taxon>Eukaryota</taxon>
        <taxon>Metazoa</taxon>
        <taxon>Chordata</taxon>
        <taxon>Craniata</taxon>
        <taxon>Vertebrata</taxon>
        <taxon>Euteleostomi</taxon>
        <taxon>Actinopterygii</taxon>
        <taxon>Neopterygii</taxon>
        <taxon>Teleostei</taxon>
        <taxon>Neoteleostei</taxon>
        <taxon>Acanthomorphata</taxon>
        <taxon>Eupercaria</taxon>
        <taxon>Centrarchiformes</taxon>
        <taxon>Terapontoidei</taxon>
        <taxon>Terapontidae</taxon>
        <taxon>Scortum</taxon>
    </lineage>
</organism>
<accession>A0ACB8WRX7</accession>
<reference evidence="1" key="1">
    <citation type="submission" date="2022-04" db="EMBL/GenBank/DDBJ databases">
        <title>Jade perch genome.</title>
        <authorList>
            <person name="Chao B."/>
        </authorList>
    </citation>
    <scope>NUCLEOTIDE SEQUENCE</scope>
    <source>
        <strain evidence="1">CB-2022</strain>
    </source>
</reference>
<dbReference type="EMBL" id="CM041536">
    <property type="protein sequence ID" value="KAI3370556.1"/>
    <property type="molecule type" value="Genomic_DNA"/>
</dbReference>
<proteinExistence type="predicted"/>
<name>A0ACB8WRX7_9TELE</name>
<protein>
    <submittedName>
        <fullName evidence="1">Uncharacterized protein</fullName>
    </submittedName>
</protein>
<sequence>MLDLMWLECVSSSCKNEGIDAMDWPARSPDLNPIEHIWDIMSRSIHQRHVAPQTVQELADALVQTSRAFCLLCSLTAAGRKDLEVEGSEVKDHTGVTVVPRPHPLDRSPTWTGTGLVNVPEGAFLEFTVDNIPHSMEYDILIRYEPQLPDQWEEVLMTVMRPGPIKADSRCVNTVPDEDNQMISLHPGSRYVALPRPVCFESGLNYTIRLSLPLYSALSDVQSPYTLIDSIVLMPHCRNLEIFTASEGGDSSGNSGWETFQRYRCLENSQSVIKSPMTDICRNFIFSISAMLHQGAKECQCDPQGSLSTVCDPSGGQCQCRPNVVGRNCDRCAPATFQFGPNGCRACACDPQGSQSSFCDQLTGQCVCVSGAYGRQCDRCLPGHWGFPTCRPCSCNGHADDCDPNTGRCIDCRDHSTGHTGHCDLCLDGYYGNPVLGSGDHCRPCMCPDGPGSLRQFAGSCYRGDDSQQAICVCSTGYRAELEQPVREGAPLSVYCVMERVLIIVHDG</sequence>
<evidence type="ECO:0000313" key="2">
    <source>
        <dbReference type="Proteomes" id="UP000831701"/>
    </source>
</evidence>
<dbReference type="Proteomes" id="UP000831701">
    <property type="component" value="Chromosome 6"/>
</dbReference>
<keyword evidence="2" id="KW-1185">Reference proteome</keyword>